<dbReference type="GO" id="GO:0015109">
    <property type="term" value="F:chromate transmembrane transporter activity"/>
    <property type="evidence" value="ECO:0007669"/>
    <property type="project" value="InterPro"/>
</dbReference>
<feature type="transmembrane region" description="Helical" evidence="7">
    <location>
        <begin position="54"/>
        <end position="73"/>
    </location>
</feature>
<keyword evidence="9" id="KW-1185">Reference proteome</keyword>
<evidence type="ECO:0000256" key="1">
    <source>
        <dbReference type="ARBA" id="ARBA00004651"/>
    </source>
</evidence>
<gene>
    <name evidence="8" type="primary">srpC_2</name>
    <name evidence="8" type="ORF">RT761_01743</name>
</gene>
<dbReference type="InterPro" id="IPR052518">
    <property type="entry name" value="CHR_Transporter"/>
</dbReference>
<feature type="transmembrane region" description="Helical" evidence="7">
    <location>
        <begin position="117"/>
        <end position="137"/>
    </location>
</feature>
<dbReference type="KEGG" id="alam:RT761_01743"/>
<keyword evidence="3" id="KW-1003">Cell membrane</keyword>
<comment type="similarity">
    <text evidence="2">Belongs to the chromate ion transporter (CHR) (TC 2.A.51) family.</text>
</comment>
<feature type="transmembrane region" description="Helical" evidence="7">
    <location>
        <begin position="80"/>
        <end position="105"/>
    </location>
</feature>
<dbReference type="PANTHER" id="PTHR43663">
    <property type="entry name" value="CHROMATE TRANSPORT PROTEIN-RELATED"/>
    <property type="match status" value="1"/>
</dbReference>
<name>A0A7T1F369_ATRLM</name>
<accession>A0A7T1F369</accession>
<dbReference type="EMBL" id="CP065383">
    <property type="protein sequence ID" value="QPM68522.1"/>
    <property type="molecule type" value="Genomic_DNA"/>
</dbReference>
<reference evidence="8 9" key="1">
    <citation type="journal article" date="2021" name="Nat. Commun.">
        <title>Isolation of a member of the candidate phylum Atribacteria reveals a unique cell membrane structure.</title>
        <authorList>
            <person name="Taiki K."/>
            <person name="Nobu M.K."/>
            <person name="Kusada H."/>
            <person name="Meng X.-Y."/>
            <person name="Hosoki N."/>
            <person name="Uematsu K."/>
            <person name="Yoshioka H."/>
            <person name="Kamagata Y."/>
            <person name="Tamaki H."/>
        </authorList>
    </citation>
    <scope>NUCLEOTIDE SEQUENCE [LARGE SCALE GENOMIC DNA]</scope>
    <source>
        <strain evidence="8 9">RT761</strain>
    </source>
</reference>
<evidence type="ECO:0000256" key="6">
    <source>
        <dbReference type="ARBA" id="ARBA00023136"/>
    </source>
</evidence>
<dbReference type="Pfam" id="PF02417">
    <property type="entry name" value="Chromate_transp"/>
    <property type="match status" value="1"/>
</dbReference>
<proteinExistence type="inferred from homology"/>
<feature type="transmembrane region" description="Helical" evidence="7">
    <location>
        <begin position="149"/>
        <end position="179"/>
    </location>
</feature>
<dbReference type="Proteomes" id="UP000594463">
    <property type="component" value="Chromosome"/>
</dbReference>
<keyword evidence="6 7" id="KW-0472">Membrane</keyword>
<dbReference type="AlphaFoldDB" id="A0A7T1F369"/>
<keyword evidence="5 7" id="KW-1133">Transmembrane helix</keyword>
<evidence type="ECO:0000313" key="8">
    <source>
        <dbReference type="EMBL" id="QPM68522.1"/>
    </source>
</evidence>
<organism evidence="8 9">
    <name type="scientific">Atribacter laminatus</name>
    <dbReference type="NCBI Taxonomy" id="2847778"/>
    <lineage>
        <taxon>Bacteria</taxon>
        <taxon>Pseudomonadati</taxon>
        <taxon>Atribacterota</taxon>
        <taxon>Atribacteria</taxon>
        <taxon>Atribacterales</taxon>
        <taxon>Atribacteraceae</taxon>
        <taxon>Atribacter</taxon>
    </lineage>
</organism>
<feature type="transmembrane region" description="Helical" evidence="7">
    <location>
        <begin position="9"/>
        <end position="34"/>
    </location>
</feature>
<evidence type="ECO:0000256" key="2">
    <source>
        <dbReference type="ARBA" id="ARBA00005262"/>
    </source>
</evidence>
<dbReference type="InterPro" id="IPR003370">
    <property type="entry name" value="Chromate_transpt"/>
</dbReference>
<dbReference type="RefSeq" id="WP_218111025.1">
    <property type="nucleotide sequence ID" value="NZ_CP065383.1"/>
</dbReference>
<dbReference type="PANTHER" id="PTHR43663:SF1">
    <property type="entry name" value="CHROMATE TRANSPORTER"/>
    <property type="match status" value="1"/>
</dbReference>
<protein>
    <submittedName>
        <fullName evidence="8">Putative chromate transport protein</fullName>
    </submittedName>
</protein>
<evidence type="ECO:0000256" key="7">
    <source>
        <dbReference type="SAM" id="Phobius"/>
    </source>
</evidence>
<evidence type="ECO:0000256" key="3">
    <source>
        <dbReference type="ARBA" id="ARBA00022475"/>
    </source>
</evidence>
<keyword evidence="4 7" id="KW-0812">Transmembrane</keyword>
<sequence length="181" mass="20711">MEEKKQLKVVFELFSIFLYVSVFTVGGGIAMVPLLERILVDKKKYLKLEEFMEIYSISQIVPGSLMICMATYIGYKIRRFWGAIFSCMAIIIPPLAIITMIAFFYQSFIEIALIKKLMLGILCGVVGEVGGIIYKMFKRIRFNLVKVLILFFSITLIFIFKVNPIYTVLIAGIMGIFLLRS</sequence>
<evidence type="ECO:0000256" key="5">
    <source>
        <dbReference type="ARBA" id="ARBA00022989"/>
    </source>
</evidence>
<evidence type="ECO:0000313" key="9">
    <source>
        <dbReference type="Proteomes" id="UP000594463"/>
    </source>
</evidence>
<dbReference type="GO" id="GO:0005886">
    <property type="term" value="C:plasma membrane"/>
    <property type="evidence" value="ECO:0007669"/>
    <property type="project" value="UniProtKB-SubCell"/>
</dbReference>
<comment type="subcellular location">
    <subcellularLocation>
        <location evidence="1">Cell membrane</location>
        <topology evidence="1">Multi-pass membrane protein</topology>
    </subcellularLocation>
</comment>
<evidence type="ECO:0000256" key="4">
    <source>
        <dbReference type="ARBA" id="ARBA00022692"/>
    </source>
</evidence>